<accession>A0A0F9QM24</accession>
<dbReference type="EMBL" id="LAZR01004696">
    <property type="protein sequence ID" value="KKN06408.1"/>
    <property type="molecule type" value="Genomic_DNA"/>
</dbReference>
<proteinExistence type="predicted"/>
<evidence type="ECO:0000313" key="2">
    <source>
        <dbReference type="EMBL" id="KKN06408.1"/>
    </source>
</evidence>
<protein>
    <submittedName>
        <fullName evidence="2">Uncharacterized protein</fullName>
    </submittedName>
</protein>
<dbReference type="AlphaFoldDB" id="A0A0F9QM24"/>
<sequence>MLMVRVNIGKDKAGKMQEPIVGLLIDTHLMPMQAPPKAAINLEGALVQTPGATGFQALGVVAAGKGFIVGPLASMTPIMQPDEEGDADESPPDPERPPKPDVD</sequence>
<feature type="region of interest" description="Disordered" evidence="1">
    <location>
        <begin position="76"/>
        <end position="103"/>
    </location>
</feature>
<name>A0A0F9QM24_9ZZZZ</name>
<evidence type="ECO:0000256" key="1">
    <source>
        <dbReference type="SAM" id="MobiDB-lite"/>
    </source>
</evidence>
<organism evidence="2">
    <name type="scientific">marine sediment metagenome</name>
    <dbReference type="NCBI Taxonomy" id="412755"/>
    <lineage>
        <taxon>unclassified sequences</taxon>
        <taxon>metagenomes</taxon>
        <taxon>ecological metagenomes</taxon>
    </lineage>
</organism>
<gene>
    <name evidence="2" type="ORF">LCGC14_1077690</name>
</gene>
<feature type="compositionally biased region" description="Basic and acidic residues" evidence="1">
    <location>
        <begin position="93"/>
        <end position="103"/>
    </location>
</feature>
<comment type="caution">
    <text evidence="2">The sequence shown here is derived from an EMBL/GenBank/DDBJ whole genome shotgun (WGS) entry which is preliminary data.</text>
</comment>
<feature type="compositionally biased region" description="Acidic residues" evidence="1">
    <location>
        <begin position="81"/>
        <end position="92"/>
    </location>
</feature>
<reference evidence="2" key="1">
    <citation type="journal article" date="2015" name="Nature">
        <title>Complex archaea that bridge the gap between prokaryotes and eukaryotes.</title>
        <authorList>
            <person name="Spang A."/>
            <person name="Saw J.H."/>
            <person name="Jorgensen S.L."/>
            <person name="Zaremba-Niedzwiedzka K."/>
            <person name="Martijn J."/>
            <person name="Lind A.E."/>
            <person name="van Eijk R."/>
            <person name="Schleper C."/>
            <person name="Guy L."/>
            <person name="Ettema T.J."/>
        </authorList>
    </citation>
    <scope>NUCLEOTIDE SEQUENCE</scope>
</reference>